<reference evidence="3" key="1">
    <citation type="submission" date="2010-09" db="EMBL/GenBank/DDBJ databases">
        <title>The genome sequence of Geomyces destructans 20631-21.</title>
        <authorList>
            <consortium name="The Broad Institute Genome Sequencing Platform"/>
            <person name="Cuomo C.A."/>
            <person name="Blehert D.S."/>
            <person name="Lorch J.M."/>
            <person name="Young S.K."/>
            <person name="Zeng Q."/>
            <person name="Gargeya S."/>
            <person name="Fitzgerald M."/>
            <person name="Haas B."/>
            <person name="Abouelleil A."/>
            <person name="Alvarado L."/>
            <person name="Arachchi H.M."/>
            <person name="Berlin A."/>
            <person name="Brown A."/>
            <person name="Chapman S.B."/>
            <person name="Chen Z."/>
            <person name="Dunbar C."/>
            <person name="Freedman E."/>
            <person name="Gearin G."/>
            <person name="Gellesch M."/>
            <person name="Goldberg J."/>
            <person name="Griggs A."/>
            <person name="Gujja S."/>
            <person name="Heiman D."/>
            <person name="Howarth C."/>
            <person name="Larson L."/>
            <person name="Lui A."/>
            <person name="MacDonald P.J.P."/>
            <person name="Montmayeur A."/>
            <person name="Murphy C."/>
            <person name="Neiman D."/>
            <person name="Pearson M."/>
            <person name="Priest M."/>
            <person name="Roberts A."/>
            <person name="Saif S."/>
            <person name="Shea T."/>
            <person name="Shenoy N."/>
            <person name="Sisk P."/>
            <person name="Stolte C."/>
            <person name="Sykes S."/>
            <person name="Wortman J."/>
            <person name="Nusbaum C."/>
            <person name="Birren B."/>
        </authorList>
    </citation>
    <scope>NUCLEOTIDE SEQUENCE [LARGE SCALE GENOMIC DNA]</scope>
    <source>
        <strain evidence="3">ATCC MYA-4855 / 20631-21</strain>
    </source>
</reference>
<dbReference type="AlphaFoldDB" id="L8G9F1"/>
<feature type="region of interest" description="Disordered" evidence="1">
    <location>
        <begin position="1"/>
        <end position="26"/>
    </location>
</feature>
<keyword evidence="3" id="KW-1185">Reference proteome</keyword>
<evidence type="ECO:0000313" key="3">
    <source>
        <dbReference type="Proteomes" id="UP000011064"/>
    </source>
</evidence>
<proteinExistence type="predicted"/>
<dbReference type="EMBL" id="GL573819">
    <property type="protein sequence ID" value="ELR09279.1"/>
    <property type="molecule type" value="Genomic_DNA"/>
</dbReference>
<gene>
    <name evidence="2" type="ORF">GMDG_08684</name>
</gene>
<evidence type="ECO:0000313" key="2">
    <source>
        <dbReference type="EMBL" id="ELR09278.1"/>
    </source>
</evidence>
<organism evidence="2 3">
    <name type="scientific">Pseudogymnoascus destructans (strain ATCC MYA-4855 / 20631-21)</name>
    <name type="common">Bat white-nose syndrome fungus</name>
    <name type="synonym">Geomyces destructans</name>
    <dbReference type="NCBI Taxonomy" id="658429"/>
    <lineage>
        <taxon>Eukaryota</taxon>
        <taxon>Fungi</taxon>
        <taxon>Dikarya</taxon>
        <taxon>Ascomycota</taxon>
        <taxon>Pezizomycotina</taxon>
        <taxon>Leotiomycetes</taxon>
        <taxon>Thelebolales</taxon>
        <taxon>Thelebolaceae</taxon>
        <taxon>Pseudogymnoascus</taxon>
    </lineage>
</organism>
<name>L8G9F1_PSED2</name>
<reference evidence="2" key="2">
    <citation type="submission" date="2011-07" db="EMBL/GenBank/DDBJ databases">
        <title>The Genome Sequence of Geomyces destructans 20631-21.</title>
        <authorList>
            <consortium name="The Broad Institute Genome Sequencing Platform"/>
            <person name="Cuomo C.A."/>
            <person name="Blehert D.S."/>
            <person name="Lorch J.M."/>
            <person name="Young S.K."/>
            <person name="Zeng Q."/>
            <person name="Gargeya S."/>
            <person name="Fitzgerald M."/>
            <person name="Haas B."/>
            <person name="Abouelleil A."/>
            <person name="Alvarado L."/>
            <person name="Arachchi H.M."/>
            <person name="Berlin A."/>
            <person name="Brown A."/>
            <person name="Chapman S.B."/>
            <person name="Chen Z."/>
            <person name="Dunbar C."/>
            <person name="Freedman E."/>
            <person name="Gearin G."/>
            <person name="Gellesch M."/>
            <person name="Goldberg J."/>
            <person name="Griggs A."/>
            <person name="Gujja S."/>
            <person name="Heiman D."/>
            <person name="Howarth C."/>
            <person name="Larson L."/>
            <person name="Lui A."/>
            <person name="MacDonald P.J.P."/>
            <person name="Montmayeur A."/>
            <person name="Murphy C."/>
            <person name="Neiman D."/>
            <person name="Pearson M."/>
            <person name="Priest M."/>
            <person name="Roberts A."/>
            <person name="Saif S."/>
            <person name="Shea T."/>
            <person name="Shenoy N."/>
            <person name="Sisk P."/>
            <person name="Stolte C."/>
            <person name="Sykes S."/>
            <person name="Wortman J."/>
            <person name="Nusbaum C."/>
            <person name="Birren B."/>
        </authorList>
    </citation>
    <scope>NUCLEOTIDE SEQUENCE</scope>
    <source>
        <strain evidence="2">20631-21</strain>
    </source>
</reference>
<dbReference type="VEuPathDB" id="FungiDB:GMDG_08684"/>
<evidence type="ECO:0000256" key="1">
    <source>
        <dbReference type="SAM" id="MobiDB-lite"/>
    </source>
</evidence>
<accession>L8G9F1</accession>
<protein>
    <submittedName>
        <fullName evidence="2">Uncharacterized protein</fullName>
    </submittedName>
</protein>
<dbReference type="EMBL" id="GL573819">
    <property type="protein sequence ID" value="ELR09278.1"/>
    <property type="molecule type" value="Genomic_DNA"/>
</dbReference>
<dbReference type="HOGENOM" id="CLU_2574878_0_0_1"/>
<sequence>MARTKQTARRSTGGIAPRMPLGLRAGSGLGGKERKRLWAQQEKLQFAHLKLATIMLRRPRAAQSLAPRLSAISEDSNLILA</sequence>
<dbReference type="Proteomes" id="UP000011064">
    <property type="component" value="Unassembled WGS sequence"/>
</dbReference>